<evidence type="ECO:0000313" key="3">
    <source>
        <dbReference type="Proteomes" id="UP000735302"/>
    </source>
</evidence>
<gene>
    <name evidence="2" type="ORF">PoB_002809500</name>
</gene>
<dbReference type="AlphaFoldDB" id="A0AAV4A405"/>
<feature type="chain" id="PRO_5043584931" evidence="1">
    <location>
        <begin position="26"/>
        <end position="79"/>
    </location>
</feature>
<organism evidence="2 3">
    <name type="scientific">Plakobranchus ocellatus</name>
    <dbReference type="NCBI Taxonomy" id="259542"/>
    <lineage>
        <taxon>Eukaryota</taxon>
        <taxon>Metazoa</taxon>
        <taxon>Spiralia</taxon>
        <taxon>Lophotrochozoa</taxon>
        <taxon>Mollusca</taxon>
        <taxon>Gastropoda</taxon>
        <taxon>Heterobranchia</taxon>
        <taxon>Euthyneura</taxon>
        <taxon>Panpulmonata</taxon>
        <taxon>Sacoglossa</taxon>
        <taxon>Placobranchoidea</taxon>
        <taxon>Plakobranchidae</taxon>
        <taxon>Plakobranchus</taxon>
    </lineage>
</organism>
<accession>A0AAV4A405</accession>
<name>A0AAV4A405_9GAST</name>
<dbReference type="EMBL" id="BLXT01003476">
    <property type="protein sequence ID" value="GFO01590.1"/>
    <property type="molecule type" value="Genomic_DNA"/>
</dbReference>
<feature type="signal peptide" evidence="1">
    <location>
        <begin position="1"/>
        <end position="25"/>
    </location>
</feature>
<reference evidence="2 3" key="1">
    <citation type="journal article" date="2021" name="Elife">
        <title>Chloroplast acquisition without the gene transfer in kleptoplastic sea slugs, Plakobranchus ocellatus.</title>
        <authorList>
            <person name="Maeda T."/>
            <person name="Takahashi S."/>
            <person name="Yoshida T."/>
            <person name="Shimamura S."/>
            <person name="Takaki Y."/>
            <person name="Nagai Y."/>
            <person name="Toyoda A."/>
            <person name="Suzuki Y."/>
            <person name="Arimoto A."/>
            <person name="Ishii H."/>
            <person name="Satoh N."/>
            <person name="Nishiyama T."/>
            <person name="Hasebe M."/>
            <person name="Maruyama T."/>
            <person name="Minagawa J."/>
            <person name="Obokata J."/>
            <person name="Shigenobu S."/>
        </authorList>
    </citation>
    <scope>NUCLEOTIDE SEQUENCE [LARGE SCALE GENOMIC DNA]</scope>
</reference>
<dbReference type="Gene3D" id="2.170.300.10">
    <property type="entry name" value="Tie2 ligand-binding domain superfamily"/>
    <property type="match status" value="1"/>
</dbReference>
<keyword evidence="3" id="KW-1185">Reference proteome</keyword>
<evidence type="ECO:0000256" key="1">
    <source>
        <dbReference type="SAM" id="SignalP"/>
    </source>
</evidence>
<dbReference type="Proteomes" id="UP000735302">
    <property type="component" value="Unassembled WGS sequence"/>
</dbReference>
<evidence type="ECO:0000313" key="2">
    <source>
        <dbReference type="EMBL" id="GFO01590.1"/>
    </source>
</evidence>
<comment type="caution">
    <text evidence="2">The sequence shown here is derived from an EMBL/GenBank/DDBJ whole genome shotgun (WGS) entry which is preliminary data.</text>
</comment>
<sequence length="79" mass="8469">MGFYLCNVISVVILFSVCFSGICIAQQCDQGWFGVGCQFQCHCAGNAGCGQSGTCSDGCDPQWFGPACQYGKIRLIVRN</sequence>
<keyword evidence="1" id="KW-0732">Signal</keyword>
<protein>
    <submittedName>
        <fullName evidence="2">Teneurin-1</fullName>
    </submittedName>
</protein>
<proteinExistence type="predicted"/>